<reference evidence="1 2" key="1">
    <citation type="journal article" date="2022" name="Nat. Genet.">
        <title>Improved pea reference genome and pan-genome highlight genomic features and evolutionary characteristics.</title>
        <authorList>
            <person name="Yang T."/>
            <person name="Liu R."/>
            <person name="Luo Y."/>
            <person name="Hu S."/>
            <person name="Wang D."/>
            <person name="Wang C."/>
            <person name="Pandey M.K."/>
            <person name="Ge S."/>
            <person name="Xu Q."/>
            <person name="Li N."/>
            <person name="Li G."/>
            <person name="Huang Y."/>
            <person name="Saxena R.K."/>
            <person name="Ji Y."/>
            <person name="Li M."/>
            <person name="Yan X."/>
            <person name="He Y."/>
            <person name="Liu Y."/>
            <person name="Wang X."/>
            <person name="Xiang C."/>
            <person name="Varshney R.K."/>
            <person name="Ding H."/>
            <person name="Gao S."/>
            <person name="Zong X."/>
        </authorList>
    </citation>
    <scope>NUCLEOTIDE SEQUENCE [LARGE SCALE GENOMIC DNA]</scope>
    <source>
        <strain evidence="1 2">cv. Zhongwan 6</strain>
    </source>
</reference>
<comment type="caution">
    <text evidence="1">The sequence shown here is derived from an EMBL/GenBank/DDBJ whole genome shotgun (WGS) entry which is preliminary data.</text>
</comment>
<proteinExistence type="predicted"/>
<dbReference type="PANTHER" id="PTHR38134:SF2">
    <property type="entry name" value="GALACTOKINASE"/>
    <property type="match status" value="1"/>
</dbReference>
<evidence type="ECO:0000313" key="2">
    <source>
        <dbReference type="Proteomes" id="UP001058974"/>
    </source>
</evidence>
<dbReference type="Proteomes" id="UP001058974">
    <property type="component" value="Chromosome 6"/>
</dbReference>
<accession>A0A9D4W1I3</accession>
<dbReference type="PANTHER" id="PTHR38134">
    <property type="entry name" value="SLR1395 PROTEIN"/>
    <property type="match status" value="1"/>
</dbReference>
<dbReference type="Gramene" id="Psat06G0092800-T3">
    <property type="protein sequence ID" value="KAI5394020.1"/>
    <property type="gene ID" value="KIW84_060928"/>
</dbReference>
<dbReference type="InterPro" id="IPR053205">
    <property type="entry name" value="GHMP_kinase_L-arabinokinase"/>
</dbReference>
<dbReference type="Gene3D" id="3.40.50.2000">
    <property type="entry name" value="Glycogen Phosphorylase B"/>
    <property type="match status" value="1"/>
</dbReference>
<feature type="non-terminal residue" evidence="1">
    <location>
        <position position="272"/>
    </location>
</feature>
<feature type="non-terminal residue" evidence="1">
    <location>
        <position position="1"/>
    </location>
</feature>
<name>A0A9D4W1I3_PEA</name>
<dbReference type="EMBL" id="JAMSHJ010000006">
    <property type="protein sequence ID" value="KAI5394020.1"/>
    <property type="molecule type" value="Genomic_DNA"/>
</dbReference>
<evidence type="ECO:0000313" key="1">
    <source>
        <dbReference type="EMBL" id="KAI5394020.1"/>
    </source>
</evidence>
<gene>
    <name evidence="1" type="ORF">KIW84_060928</name>
</gene>
<sequence>QPSGWKLKEDFLPPGWLCLVCGASENEDLPPNFRTLPKDAYTPDIIAACDCMLGKIGYGTCSEALAYKCPFVFVRRDYFNEEPFLRNMLEYYQCGVEMIRRDLITGHWRPYLERAISLKPCYEAGINGGEVAAHILQETAFGKNYASDKLSGARRLRDAIVLGYQLQRAPGRDIAIPEWYATAEDQLGQSLPSSPLDNSGFTSHSGVEDFDILHGDVQGLPDTVAFLQSLSELVEKHTRRERKAAANLFNWEEEIFVTRAPGRLDVMGGSEE</sequence>
<dbReference type="AlphaFoldDB" id="A0A9D4W1I3"/>
<keyword evidence="2" id="KW-1185">Reference proteome</keyword>
<protein>
    <submittedName>
        <fullName evidence="1">D-arabinose 1-dehydrogenase (NAD(P)(+)), variant 3</fullName>
    </submittedName>
</protein>
<organism evidence="1 2">
    <name type="scientific">Pisum sativum</name>
    <name type="common">Garden pea</name>
    <name type="synonym">Lathyrus oleraceus</name>
    <dbReference type="NCBI Taxonomy" id="3888"/>
    <lineage>
        <taxon>Eukaryota</taxon>
        <taxon>Viridiplantae</taxon>
        <taxon>Streptophyta</taxon>
        <taxon>Embryophyta</taxon>
        <taxon>Tracheophyta</taxon>
        <taxon>Spermatophyta</taxon>
        <taxon>Magnoliopsida</taxon>
        <taxon>eudicotyledons</taxon>
        <taxon>Gunneridae</taxon>
        <taxon>Pentapetalae</taxon>
        <taxon>rosids</taxon>
        <taxon>fabids</taxon>
        <taxon>Fabales</taxon>
        <taxon>Fabaceae</taxon>
        <taxon>Papilionoideae</taxon>
        <taxon>50 kb inversion clade</taxon>
        <taxon>NPAAA clade</taxon>
        <taxon>Hologalegina</taxon>
        <taxon>IRL clade</taxon>
        <taxon>Fabeae</taxon>
        <taxon>Lathyrus</taxon>
    </lineage>
</organism>